<keyword evidence="3" id="KW-1185">Reference proteome</keyword>
<accession>A0ABN9SL75</accession>
<sequence length="264" mass="28088">PFWLMPFRRPPAPGPCPQPYPATPDSRGSAAGGGDLGERGFGLMGTMAAGGCGFSHPHGAAEGRCARRARARESADRLVRRLSQQLGDLKQQHDVLWDSLELFFGDAELAQRVFAVIPALEALIAGRWPERVDALRRNVALHAEAAEINVLTATPQQLRKAQRRRRLGPQAEQPQQVLRADAVPFSPSTGSWEQLPHFPMTIERGEGYRCTCGTVAFSSVAIGARAVRRLPQGDVGFCSGPSAPAAVGAPDAAVEASGADPKGA</sequence>
<evidence type="ECO:0000313" key="2">
    <source>
        <dbReference type="EMBL" id="CAK0832509.1"/>
    </source>
</evidence>
<name>A0ABN9SL75_9DINO</name>
<proteinExistence type="predicted"/>
<feature type="region of interest" description="Disordered" evidence="1">
    <location>
        <begin position="245"/>
        <end position="264"/>
    </location>
</feature>
<feature type="non-terminal residue" evidence="2">
    <location>
        <position position="1"/>
    </location>
</feature>
<reference evidence="2" key="1">
    <citation type="submission" date="2023-10" db="EMBL/GenBank/DDBJ databases">
        <authorList>
            <person name="Chen Y."/>
            <person name="Shah S."/>
            <person name="Dougan E. K."/>
            <person name="Thang M."/>
            <person name="Chan C."/>
        </authorList>
    </citation>
    <scope>NUCLEOTIDE SEQUENCE [LARGE SCALE GENOMIC DNA]</scope>
</reference>
<protein>
    <submittedName>
        <fullName evidence="2">Uncharacterized protein</fullName>
    </submittedName>
</protein>
<organism evidence="2 3">
    <name type="scientific">Prorocentrum cordatum</name>
    <dbReference type="NCBI Taxonomy" id="2364126"/>
    <lineage>
        <taxon>Eukaryota</taxon>
        <taxon>Sar</taxon>
        <taxon>Alveolata</taxon>
        <taxon>Dinophyceae</taxon>
        <taxon>Prorocentrales</taxon>
        <taxon>Prorocentraceae</taxon>
        <taxon>Prorocentrum</taxon>
    </lineage>
</organism>
<evidence type="ECO:0000313" key="3">
    <source>
        <dbReference type="Proteomes" id="UP001189429"/>
    </source>
</evidence>
<comment type="caution">
    <text evidence="2">The sequence shown here is derived from an EMBL/GenBank/DDBJ whole genome shotgun (WGS) entry which is preliminary data.</text>
</comment>
<evidence type="ECO:0000256" key="1">
    <source>
        <dbReference type="SAM" id="MobiDB-lite"/>
    </source>
</evidence>
<dbReference type="Proteomes" id="UP001189429">
    <property type="component" value="Unassembled WGS sequence"/>
</dbReference>
<feature type="compositionally biased region" description="Pro residues" evidence="1">
    <location>
        <begin position="8"/>
        <end position="22"/>
    </location>
</feature>
<feature type="compositionally biased region" description="Low complexity" evidence="1">
    <location>
        <begin position="245"/>
        <end position="257"/>
    </location>
</feature>
<gene>
    <name evidence="2" type="ORF">PCOR1329_LOCUS30502</name>
</gene>
<dbReference type="EMBL" id="CAUYUJ010011742">
    <property type="protein sequence ID" value="CAK0832509.1"/>
    <property type="molecule type" value="Genomic_DNA"/>
</dbReference>
<feature type="region of interest" description="Disordered" evidence="1">
    <location>
        <begin position="1"/>
        <end position="36"/>
    </location>
</feature>